<accession>A0A6L6X366</accession>
<gene>
    <name evidence="1" type="ORF">GPA10_25755</name>
</gene>
<reference evidence="1 2" key="1">
    <citation type="submission" date="2019-11" db="EMBL/GenBank/DDBJ databases">
        <title>Streptomyces typhae sp. nov., a novel endophytic actinomycete isolated from the root of cattail pollen (Typha angustifolia L.).</title>
        <authorList>
            <person name="Peng C."/>
        </authorList>
    </citation>
    <scope>NUCLEOTIDE SEQUENCE [LARGE SCALE GENOMIC DNA]</scope>
    <source>
        <strain evidence="2">p1417</strain>
    </source>
</reference>
<proteinExistence type="predicted"/>
<name>A0A6L6X366_9ACTN</name>
<organism evidence="1 2">
    <name type="scientific">Streptomyces typhae</name>
    <dbReference type="NCBI Taxonomy" id="2681492"/>
    <lineage>
        <taxon>Bacteria</taxon>
        <taxon>Bacillati</taxon>
        <taxon>Actinomycetota</taxon>
        <taxon>Actinomycetes</taxon>
        <taxon>Kitasatosporales</taxon>
        <taxon>Streptomycetaceae</taxon>
        <taxon>Streptomyces</taxon>
    </lineage>
</organism>
<evidence type="ECO:0000313" key="1">
    <source>
        <dbReference type="EMBL" id="MVO88069.1"/>
    </source>
</evidence>
<evidence type="ECO:0000313" key="2">
    <source>
        <dbReference type="Proteomes" id="UP000483802"/>
    </source>
</evidence>
<sequence length="235" mass="26261">MAQRLIRMVERTAGVVRLRDSIPLACRESLTVGRSGDILAGVGPADAWVSRRALVITAAHRGWRLRPEHRHGVELHIWGMPPRRIRHLERVFFEPRVAVRIVGGADTECWALLEGGGKRDVDFVGCVDAYTEIGDLPPPLTPREEAALREVFREFLAWPPELRPVPVPLKQVARRFGISTSAVRVRLDGARHKAEILGFPQPPSVIRPDVLHGLVQAGYLEFSEQHLDLSLRLSG</sequence>
<keyword evidence="2" id="KW-1185">Reference proteome</keyword>
<dbReference type="EMBL" id="WPNZ01000015">
    <property type="protein sequence ID" value="MVO88069.1"/>
    <property type="molecule type" value="Genomic_DNA"/>
</dbReference>
<protein>
    <submittedName>
        <fullName evidence="1">Uncharacterized protein</fullName>
    </submittedName>
</protein>
<dbReference type="Proteomes" id="UP000483802">
    <property type="component" value="Unassembled WGS sequence"/>
</dbReference>
<dbReference type="AlphaFoldDB" id="A0A6L6X366"/>
<dbReference type="RefSeq" id="WP_157167595.1">
    <property type="nucleotide sequence ID" value="NZ_WPNZ01000015.1"/>
</dbReference>
<comment type="caution">
    <text evidence="1">The sequence shown here is derived from an EMBL/GenBank/DDBJ whole genome shotgun (WGS) entry which is preliminary data.</text>
</comment>